<dbReference type="Proteomes" id="UP000002710">
    <property type="component" value="Chromosome"/>
</dbReference>
<reference evidence="3 4" key="1">
    <citation type="journal article" date="2011" name="J. Bacteriol.">
        <title>Complete genome sequence and updated annotation of Desulfovibrio alaskensis G20.</title>
        <authorList>
            <person name="Hauser L.J."/>
            <person name="Land M.L."/>
            <person name="Brown S.D."/>
            <person name="Larimer F."/>
            <person name="Keller K.L."/>
            <person name="Rapp-Giles B.J."/>
            <person name="Price M.N."/>
            <person name="Lin M."/>
            <person name="Bruce D.C."/>
            <person name="Detter J.C."/>
            <person name="Tapia R."/>
            <person name="Han C.S."/>
            <person name="Goodwin L.A."/>
            <person name="Cheng J.F."/>
            <person name="Pitluck S."/>
            <person name="Copeland A."/>
            <person name="Lucas S."/>
            <person name="Nolan M."/>
            <person name="Lapidus A.L."/>
            <person name="Palumbo A.V."/>
            <person name="Wall J.D."/>
        </authorList>
    </citation>
    <scope>NUCLEOTIDE SEQUENCE [LARGE SCALE GENOMIC DNA]</scope>
    <source>
        <strain evidence="4">ATCC BAA 1058 / DSM 17464 / G20</strain>
    </source>
</reference>
<feature type="chain" id="PRO_5004219789" description="DUF3450 domain-containing protein" evidence="2">
    <location>
        <begin position="33"/>
        <end position="262"/>
    </location>
</feature>
<dbReference type="RefSeq" id="WP_011366581.1">
    <property type="nucleotide sequence ID" value="NC_007519.1"/>
</dbReference>
<gene>
    <name evidence="3" type="ordered locus">Dde_0452</name>
</gene>
<dbReference type="STRING" id="207559.Dde_0452"/>
<protein>
    <recommendedName>
        <fullName evidence="5">DUF3450 domain-containing protein</fullName>
    </recommendedName>
</protein>
<dbReference type="KEGG" id="dde:Dde_0452"/>
<sequence>MNRIMMNRAVPTGCAALALCLVVMWGGCRALAAPASPDALLDTVTSAIAIEKAAHERGSEWEREQALLQEELRQARLEEAWYALQVNTFTRYVDTARSRVDELTKTRDELVRMETELEGALVESVEALENFVRQDMPFLQQERDQRLRFLHASMNDYELGGAEKLRRVLEALQAELGYGRGVELAAAQIDVQGVSRRVQLLRTGRAGLYALSPDGSAAWRWTRAAGFVPVEDVYLDSLREAAEMTESGSAFSLPVLPFGEVW</sequence>
<dbReference type="HOGENOM" id="CLU_085088_1_0_7"/>
<proteinExistence type="predicted"/>
<organism evidence="3 4">
    <name type="scientific">Oleidesulfovibrio alaskensis (strain ATCC BAA-1058 / DSM 17464 / G20)</name>
    <name type="common">Desulfovibrio alaskensis</name>
    <dbReference type="NCBI Taxonomy" id="207559"/>
    <lineage>
        <taxon>Bacteria</taxon>
        <taxon>Pseudomonadati</taxon>
        <taxon>Thermodesulfobacteriota</taxon>
        <taxon>Desulfovibrionia</taxon>
        <taxon>Desulfovibrionales</taxon>
        <taxon>Desulfovibrionaceae</taxon>
        <taxon>Oleidesulfovibrio</taxon>
    </lineage>
</organism>
<feature type="signal peptide" evidence="2">
    <location>
        <begin position="1"/>
        <end position="32"/>
    </location>
</feature>
<evidence type="ECO:0000256" key="2">
    <source>
        <dbReference type="SAM" id="SignalP"/>
    </source>
</evidence>
<dbReference type="AlphaFoldDB" id="Q315Z3"/>
<dbReference type="Pfam" id="PF11932">
    <property type="entry name" value="DUF3450"/>
    <property type="match status" value="1"/>
</dbReference>
<dbReference type="EMBL" id="CP000112">
    <property type="protein sequence ID" value="ABB37253.1"/>
    <property type="molecule type" value="Genomic_DNA"/>
</dbReference>
<evidence type="ECO:0000313" key="4">
    <source>
        <dbReference type="Proteomes" id="UP000002710"/>
    </source>
</evidence>
<name>Q315Z3_OLEA2</name>
<evidence type="ECO:0008006" key="5">
    <source>
        <dbReference type="Google" id="ProtNLM"/>
    </source>
</evidence>
<evidence type="ECO:0000256" key="1">
    <source>
        <dbReference type="SAM" id="Coils"/>
    </source>
</evidence>
<keyword evidence="1" id="KW-0175">Coiled coil</keyword>
<evidence type="ECO:0000313" key="3">
    <source>
        <dbReference type="EMBL" id="ABB37253.1"/>
    </source>
</evidence>
<dbReference type="InterPro" id="IPR016866">
    <property type="entry name" value="UCP028069"/>
</dbReference>
<dbReference type="PROSITE" id="PS51257">
    <property type="entry name" value="PROKAR_LIPOPROTEIN"/>
    <property type="match status" value="1"/>
</dbReference>
<keyword evidence="4" id="KW-1185">Reference proteome</keyword>
<dbReference type="eggNOG" id="COG2433">
    <property type="taxonomic scope" value="Bacteria"/>
</dbReference>
<feature type="coiled-coil region" evidence="1">
    <location>
        <begin position="58"/>
        <end position="123"/>
    </location>
</feature>
<accession>Q315Z3</accession>
<keyword evidence="2" id="KW-0732">Signal</keyword>